<comment type="caution">
    <text evidence="2">The sequence shown here is derived from an EMBL/GenBank/DDBJ whole genome shotgun (WGS) entry which is preliminary data.</text>
</comment>
<feature type="region of interest" description="Disordered" evidence="1">
    <location>
        <begin position="1"/>
        <end position="24"/>
    </location>
</feature>
<reference evidence="2" key="1">
    <citation type="submission" date="2022-01" db="EMBL/GenBank/DDBJ databases">
        <title>Draft Genome Sequences of Seven Type Strains of the Genus Streptomyces.</title>
        <authorList>
            <person name="Aziz S."/>
            <person name="Coretto E."/>
            <person name="Chronakova A."/>
            <person name="Sproer C."/>
            <person name="Huber K."/>
            <person name="Nouioui I."/>
            <person name="Gross H."/>
        </authorList>
    </citation>
    <scope>NUCLEOTIDE SEQUENCE</scope>
    <source>
        <strain evidence="2">DSM 103493</strain>
    </source>
</reference>
<feature type="non-terminal residue" evidence="2">
    <location>
        <position position="1"/>
    </location>
</feature>
<dbReference type="SUPFAM" id="SSF55909">
    <property type="entry name" value="Pentein"/>
    <property type="match status" value="1"/>
</dbReference>
<keyword evidence="3" id="KW-1185">Reference proteome</keyword>
<dbReference type="Gene3D" id="3.75.10.10">
    <property type="entry name" value="L-arginine/glycine Amidinotransferase, Chain A"/>
    <property type="match status" value="1"/>
</dbReference>
<protein>
    <submittedName>
        <fullName evidence="2">Arginine deiminase family protein</fullName>
    </submittedName>
</protein>
<proteinExistence type="predicted"/>
<accession>A0A9X1PW26</accession>
<dbReference type="Proteomes" id="UP001139384">
    <property type="component" value="Unassembled WGS sequence"/>
</dbReference>
<evidence type="ECO:0000313" key="3">
    <source>
        <dbReference type="Proteomes" id="UP001139384"/>
    </source>
</evidence>
<organism evidence="2 3">
    <name type="scientific">Streptomyces muensis</name>
    <dbReference type="NCBI Taxonomy" id="1077944"/>
    <lineage>
        <taxon>Bacteria</taxon>
        <taxon>Bacillati</taxon>
        <taxon>Actinomycetota</taxon>
        <taxon>Actinomycetes</taxon>
        <taxon>Kitasatosporales</taxon>
        <taxon>Streptomycetaceae</taxon>
        <taxon>Streptomyces</taxon>
    </lineage>
</organism>
<name>A0A9X1PW26_STRM4</name>
<evidence type="ECO:0000256" key="1">
    <source>
        <dbReference type="SAM" id="MobiDB-lite"/>
    </source>
</evidence>
<evidence type="ECO:0000313" key="2">
    <source>
        <dbReference type="EMBL" id="MCF1593324.1"/>
    </source>
</evidence>
<dbReference type="EMBL" id="JAKEIP010000016">
    <property type="protein sequence ID" value="MCF1593324.1"/>
    <property type="molecule type" value="Genomic_DNA"/>
</dbReference>
<dbReference type="RefSeq" id="WP_234761647.1">
    <property type="nucleotide sequence ID" value="NZ_JAKEIP010000016.1"/>
</dbReference>
<gene>
    <name evidence="2" type="ORF">L0P92_07020</name>
</gene>
<dbReference type="Pfam" id="PF02274">
    <property type="entry name" value="ADI"/>
    <property type="match status" value="1"/>
</dbReference>
<dbReference type="AlphaFoldDB" id="A0A9X1PW26"/>
<sequence length="45" mass="4707">YAGNSPPTTHRRTPGIVVIDSPGSEVGRGWGGPRCMSCPVVREAV</sequence>